<dbReference type="Gene3D" id="3.40.50.1390">
    <property type="entry name" value="Resolvase, N-terminal catalytic domain"/>
    <property type="match status" value="1"/>
</dbReference>
<dbReference type="PROSITE" id="PS51736">
    <property type="entry name" value="RECOMBINASES_3"/>
    <property type="match status" value="1"/>
</dbReference>
<evidence type="ECO:0000259" key="1">
    <source>
        <dbReference type="PROSITE" id="PS51736"/>
    </source>
</evidence>
<keyword evidence="3" id="KW-1185">Reference proteome</keyword>
<proteinExistence type="predicted"/>
<dbReference type="STRING" id="1121326.CLMAG_06440"/>
<dbReference type="AlphaFoldDB" id="A0A161X286"/>
<dbReference type="EMBL" id="LWAE01000001">
    <property type="protein sequence ID" value="KZL93598.1"/>
    <property type="molecule type" value="Genomic_DNA"/>
</dbReference>
<protein>
    <recommendedName>
        <fullName evidence="1">Resolvase/invertase-type recombinase catalytic domain-containing protein</fullName>
    </recommendedName>
</protein>
<reference evidence="2 3" key="1">
    <citation type="submission" date="2016-04" db="EMBL/GenBank/DDBJ databases">
        <title>Genome sequence of Clostridium magnum DSM 2767.</title>
        <authorList>
            <person name="Poehlein A."/>
            <person name="Uhlig R."/>
            <person name="Fischer R."/>
            <person name="Bahl H."/>
            <person name="Daniel R."/>
        </authorList>
    </citation>
    <scope>NUCLEOTIDE SEQUENCE [LARGE SCALE GENOMIC DNA]</scope>
    <source>
        <strain evidence="2 3">DSM 2767</strain>
    </source>
</reference>
<evidence type="ECO:0000313" key="2">
    <source>
        <dbReference type="EMBL" id="KZL93598.1"/>
    </source>
</evidence>
<dbReference type="InterPro" id="IPR036162">
    <property type="entry name" value="Resolvase-like_N_sf"/>
</dbReference>
<evidence type="ECO:0000313" key="3">
    <source>
        <dbReference type="Proteomes" id="UP000076603"/>
    </source>
</evidence>
<accession>A0A161X286</accession>
<dbReference type="Proteomes" id="UP000076603">
    <property type="component" value="Unassembled WGS sequence"/>
</dbReference>
<sequence>MIQELVERDLKMSDPTPEEYAAIYARKSTKLENNSLISQASLAREEIKKRNLFVYDVYEDEESATKFHPMHRPGFKKLLYDAMYGRKV</sequence>
<dbReference type="InterPro" id="IPR006119">
    <property type="entry name" value="Resolv_N"/>
</dbReference>
<dbReference type="GO" id="GO:0000150">
    <property type="term" value="F:DNA strand exchange activity"/>
    <property type="evidence" value="ECO:0007669"/>
    <property type="project" value="InterPro"/>
</dbReference>
<organism evidence="2 3">
    <name type="scientific">Clostridium magnum DSM 2767</name>
    <dbReference type="NCBI Taxonomy" id="1121326"/>
    <lineage>
        <taxon>Bacteria</taxon>
        <taxon>Bacillati</taxon>
        <taxon>Bacillota</taxon>
        <taxon>Clostridia</taxon>
        <taxon>Eubacteriales</taxon>
        <taxon>Clostridiaceae</taxon>
        <taxon>Clostridium</taxon>
    </lineage>
</organism>
<feature type="domain" description="Resolvase/invertase-type recombinase catalytic" evidence="1">
    <location>
        <begin position="20"/>
        <end position="88"/>
    </location>
</feature>
<dbReference type="GO" id="GO:0003677">
    <property type="term" value="F:DNA binding"/>
    <property type="evidence" value="ECO:0007669"/>
    <property type="project" value="InterPro"/>
</dbReference>
<gene>
    <name evidence="2" type="ORF">CLMAG_06440</name>
</gene>
<dbReference type="SUPFAM" id="SSF53041">
    <property type="entry name" value="Resolvase-like"/>
    <property type="match status" value="1"/>
</dbReference>
<name>A0A161X286_9CLOT</name>
<dbReference type="Pfam" id="PF00239">
    <property type="entry name" value="Resolvase"/>
    <property type="match status" value="1"/>
</dbReference>
<comment type="caution">
    <text evidence="2">The sequence shown here is derived from an EMBL/GenBank/DDBJ whole genome shotgun (WGS) entry which is preliminary data.</text>
</comment>